<dbReference type="PROSITE" id="PS01013">
    <property type="entry name" value="OSBP"/>
    <property type="match status" value="1"/>
</dbReference>
<dbReference type="AlphaFoldDB" id="A0A4U0XFF2"/>
<dbReference type="PANTHER" id="PTHR10972:SF212">
    <property type="entry name" value="OXYSTEROL-BINDING PROTEIN-LIKE PROTEIN 1"/>
    <property type="match status" value="1"/>
</dbReference>
<organism evidence="4 5">
    <name type="scientific">Friedmanniomyces simplex</name>
    <dbReference type="NCBI Taxonomy" id="329884"/>
    <lineage>
        <taxon>Eukaryota</taxon>
        <taxon>Fungi</taxon>
        <taxon>Dikarya</taxon>
        <taxon>Ascomycota</taxon>
        <taxon>Pezizomycotina</taxon>
        <taxon>Dothideomycetes</taxon>
        <taxon>Dothideomycetidae</taxon>
        <taxon>Mycosphaerellales</taxon>
        <taxon>Teratosphaeriaceae</taxon>
        <taxon>Friedmanniomyces</taxon>
    </lineage>
</organism>
<dbReference type="Gene3D" id="3.30.70.3490">
    <property type="match status" value="1"/>
</dbReference>
<comment type="similarity">
    <text evidence="1 2">Belongs to the OSBP family.</text>
</comment>
<gene>
    <name evidence="4" type="ORF">B0A55_04948</name>
</gene>
<evidence type="ECO:0000256" key="3">
    <source>
        <dbReference type="SAM" id="MobiDB-lite"/>
    </source>
</evidence>
<dbReference type="Proteomes" id="UP000309340">
    <property type="component" value="Unassembled WGS sequence"/>
</dbReference>
<evidence type="ECO:0008006" key="6">
    <source>
        <dbReference type="Google" id="ProtNLM"/>
    </source>
</evidence>
<dbReference type="SUPFAM" id="SSF144000">
    <property type="entry name" value="Oxysterol-binding protein-like"/>
    <property type="match status" value="1"/>
</dbReference>
<reference evidence="4 5" key="1">
    <citation type="submission" date="2017-03" db="EMBL/GenBank/DDBJ databases">
        <title>Genomes of endolithic fungi from Antarctica.</title>
        <authorList>
            <person name="Coleine C."/>
            <person name="Masonjones S."/>
            <person name="Stajich J.E."/>
        </authorList>
    </citation>
    <scope>NUCLEOTIDE SEQUENCE [LARGE SCALE GENOMIC DNA]</scope>
    <source>
        <strain evidence="4 5">CCFEE 5184</strain>
    </source>
</reference>
<evidence type="ECO:0000313" key="5">
    <source>
        <dbReference type="Proteomes" id="UP000309340"/>
    </source>
</evidence>
<evidence type="ECO:0000256" key="2">
    <source>
        <dbReference type="RuleBase" id="RU003844"/>
    </source>
</evidence>
<dbReference type="EMBL" id="NAJQ01000208">
    <property type="protein sequence ID" value="TKA74941.1"/>
    <property type="molecule type" value="Genomic_DNA"/>
</dbReference>
<feature type="compositionally biased region" description="Basic and acidic residues" evidence="3">
    <location>
        <begin position="43"/>
        <end position="56"/>
    </location>
</feature>
<dbReference type="GO" id="GO:0016020">
    <property type="term" value="C:membrane"/>
    <property type="evidence" value="ECO:0007669"/>
    <property type="project" value="TreeGrafter"/>
</dbReference>
<dbReference type="InterPro" id="IPR000648">
    <property type="entry name" value="Oxysterol-bd"/>
</dbReference>
<sequence length="477" mass="53326">MGLLKSSSVSPELAGQSKTVPSIPSTPPSAVPSRTASPMSASSKEEKLPDGKTPDDSSKLRMFLSILKRFIGVTDIAAARFSLPAQLMEPIPNLEYWHYLDRPEAFIAIGDSEEALGRMLGCLRFWFTKDLKYVHGKPCKPYNSTLGEFFRCQWEIEDTAPSIVGEESKMNLQQTVSAPAGATTKGKAVKVSYLTEQTSHHPPVSAYYVDCPDKGIYARGFDQLSAKFTGTSVKVTAGSYNQGIFINLQRRGNEEYQMTHPAAYLGGFIRGNLYVTVADTCFVTCEKTGIKVILEYLEESYFGKTQNKVQGVVYKCDVAKDKATRIKDVKDDILARIEGTWTDKVYCSLGSAEFKKVAEKDRVLLVDVNSMRPVAKTCPPVEDQLPNESRRFWKDVTESIQTKQFTAATNVKQELEEKQRTRAAERKAQQQEWKPRFFTSATESNGKPELTEEGKMAMQGLHDGRFRLEEPQEYAAM</sequence>
<dbReference type="InterPro" id="IPR018494">
    <property type="entry name" value="Oxysterol-bd_CS"/>
</dbReference>
<dbReference type="GO" id="GO:0005829">
    <property type="term" value="C:cytosol"/>
    <property type="evidence" value="ECO:0007669"/>
    <property type="project" value="TreeGrafter"/>
</dbReference>
<dbReference type="PANTHER" id="PTHR10972">
    <property type="entry name" value="OXYSTEROL-BINDING PROTEIN-RELATED"/>
    <property type="match status" value="1"/>
</dbReference>
<dbReference type="OrthoDB" id="48057at2759"/>
<feature type="region of interest" description="Disordered" evidence="3">
    <location>
        <begin position="419"/>
        <end position="453"/>
    </location>
</feature>
<dbReference type="Gene3D" id="2.40.160.120">
    <property type="match status" value="1"/>
</dbReference>
<feature type="region of interest" description="Disordered" evidence="3">
    <location>
        <begin position="1"/>
        <end position="56"/>
    </location>
</feature>
<proteinExistence type="inferred from homology"/>
<comment type="caution">
    <text evidence="4">The sequence shown here is derived from an EMBL/GenBank/DDBJ whole genome shotgun (WGS) entry which is preliminary data.</text>
</comment>
<feature type="compositionally biased region" description="Polar residues" evidence="3">
    <location>
        <begin position="1"/>
        <end position="23"/>
    </location>
</feature>
<feature type="compositionally biased region" description="Basic and acidic residues" evidence="3">
    <location>
        <begin position="419"/>
        <end position="435"/>
    </location>
</feature>
<accession>A0A4U0XFF2</accession>
<dbReference type="STRING" id="329884.A0A4U0XFF2"/>
<protein>
    <recommendedName>
        <fullName evidence="6">Oxysterol-binding protein-like protein 1</fullName>
    </recommendedName>
</protein>
<dbReference type="InterPro" id="IPR037239">
    <property type="entry name" value="OSBP_sf"/>
</dbReference>
<dbReference type="Pfam" id="PF01237">
    <property type="entry name" value="Oxysterol_BP"/>
    <property type="match status" value="1"/>
</dbReference>
<keyword evidence="5" id="KW-1185">Reference proteome</keyword>
<evidence type="ECO:0000313" key="4">
    <source>
        <dbReference type="EMBL" id="TKA74941.1"/>
    </source>
</evidence>
<evidence type="ECO:0000256" key="1">
    <source>
        <dbReference type="ARBA" id="ARBA00008842"/>
    </source>
</evidence>
<dbReference type="GO" id="GO:0032934">
    <property type="term" value="F:sterol binding"/>
    <property type="evidence" value="ECO:0007669"/>
    <property type="project" value="TreeGrafter"/>
</dbReference>
<feature type="compositionally biased region" description="Polar residues" evidence="3">
    <location>
        <begin position="32"/>
        <end position="42"/>
    </location>
</feature>
<name>A0A4U0XFF2_9PEZI</name>